<dbReference type="VEuPathDB" id="VectorBase:PPAI002955"/>
<comment type="subcellular location">
    <subcellularLocation>
        <location evidence="1">Secreted</location>
    </subcellularLocation>
</comment>
<dbReference type="VEuPathDB" id="VectorBase:PPAPM1_010788"/>
<dbReference type="EnsemblMetazoa" id="PPAI002955-RA">
    <property type="protein sequence ID" value="PPAI002955-PA"/>
    <property type="gene ID" value="PPAI002955"/>
</dbReference>
<keyword evidence="4" id="KW-0732">Signal</keyword>
<keyword evidence="3" id="KW-0964">Secreted</keyword>
<dbReference type="EMBL" id="AJVK01011959">
    <property type="status" value="NOT_ANNOTATED_CDS"/>
    <property type="molecule type" value="Genomic_DNA"/>
</dbReference>
<dbReference type="Proteomes" id="UP000092462">
    <property type="component" value="Unassembled WGS sequence"/>
</dbReference>
<comment type="similarity">
    <text evidence="2">Belongs to the major royal jelly protein family.</text>
</comment>
<dbReference type="InterPro" id="IPR011042">
    <property type="entry name" value="6-blade_b-propeller_TolB-like"/>
</dbReference>
<dbReference type="PANTHER" id="PTHR10009">
    <property type="entry name" value="PROTEIN YELLOW-RELATED"/>
    <property type="match status" value="1"/>
</dbReference>
<keyword evidence="6" id="KW-1185">Reference proteome</keyword>
<name>A0A1B0D646_PHLPP</name>
<dbReference type="PANTHER" id="PTHR10009:SF11">
    <property type="entry name" value="RH54244P"/>
    <property type="match status" value="1"/>
</dbReference>
<proteinExistence type="inferred from homology"/>
<evidence type="ECO:0000256" key="1">
    <source>
        <dbReference type="ARBA" id="ARBA00004613"/>
    </source>
</evidence>
<evidence type="ECO:0000256" key="3">
    <source>
        <dbReference type="ARBA" id="ARBA00022525"/>
    </source>
</evidence>
<dbReference type="InterPro" id="IPR017996">
    <property type="entry name" value="MRJP/yellow-related"/>
</dbReference>
<organism evidence="5 6">
    <name type="scientific">Phlebotomus papatasi</name>
    <name type="common">Sandfly</name>
    <dbReference type="NCBI Taxonomy" id="29031"/>
    <lineage>
        <taxon>Eukaryota</taxon>
        <taxon>Metazoa</taxon>
        <taxon>Ecdysozoa</taxon>
        <taxon>Arthropoda</taxon>
        <taxon>Hexapoda</taxon>
        <taxon>Insecta</taxon>
        <taxon>Pterygota</taxon>
        <taxon>Neoptera</taxon>
        <taxon>Endopterygota</taxon>
        <taxon>Diptera</taxon>
        <taxon>Nematocera</taxon>
        <taxon>Psychodoidea</taxon>
        <taxon>Psychodidae</taxon>
        <taxon>Phlebotomus</taxon>
        <taxon>Phlebotomus</taxon>
    </lineage>
</organism>
<protein>
    <submittedName>
        <fullName evidence="5">Uncharacterized protein</fullName>
    </submittedName>
</protein>
<sequence>MKRLILQGISLALFFLSTSSYDNNYVEEIYKWKRVEYENLPKPANSLVGPYRYYIPENIDIMGMGYHSASGLMLVAVGRLRPGTPATAAAFCAKKYKSGSSPKLWAFPDYETNALRDSDFYNKLNRRKRKAANSQSNSDIDGRHYDQQKLTYQKPETTFLASSEKFRIISVYQMNVDEKCHRVFFVDVGVLDYFLNGTNVIQKPALLVYDLPPDG</sequence>
<dbReference type="AlphaFoldDB" id="A0A1B0D646"/>
<evidence type="ECO:0000313" key="6">
    <source>
        <dbReference type="Proteomes" id="UP000092462"/>
    </source>
</evidence>
<evidence type="ECO:0000256" key="4">
    <source>
        <dbReference type="ARBA" id="ARBA00022729"/>
    </source>
</evidence>
<evidence type="ECO:0000313" key="5">
    <source>
        <dbReference type="EnsemblMetazoa" id="PPAI002955-PA"/>
    </source>
</evidence>
<accession>A0A1B0D646</accession>
<dbReference type="GO" id="GO:0005576">
    <property type="term" value="C:extracellular region"/>
    <property type="evidence" value="ECO:0007669"/>
    <property type="project" value="UniProtKB-SubCell"/>
</dbReference>
<evidence type="ECO:0000256" key="2">
    <source>
        <dbReference type="ARBA" id="ARBA00009127"/>
    </source>
</evidence>
<dbReference type="Gene3D" id="2.120.10.30">
    <property type="entry name" value="TolB, C-terminal domain"/>
    <property type="match status" value="1"/>
</dbReference>
<reference evidence="5" key="1">
    <citation type="submission" date="2022-08" db="UniProtKB">
        <authorList>
            <consortium name="EnsemblMetazoa"/>
        </authorList>
    </citation>
    <scope>IDENTIFICATION</scope>
    <source>
        <strain evidence="5">Israel</strain>
    </source>
</reference>